<dbReference type="Proteomes" id="UP000254258">
    <property type="component" value="Unassembled WGS sequence"/>
</dbReference>
<evidence type="ECO:0000313" key="2">
    <source>
        <dbReference type="Proteomes" id="UP000254258"/>
    </source>
</evidence>
<gene>
    <name evidence="1" type="ORF">DWU98_09535</name>
</gene>
<dbReference type="OrthoDB" id="7064493at2"/>
<reference evidence="1 2" key="1">
    <citation type="submission" date="2018-07" db="EMBL/GenBank/DDBJ databases">
        <title>Dyella monticola sp. nov. and Dyella psychrodurans sp. nov. isolated from monsoon evergreen broad-leaved forest soil of Dinghu Mountain, China.</title>
        <authorList>
            <person name="Gao Z."/>
            <person name="Qiu L."/>
        </authorList>
    </citation>
    <scope>NUCLEOTIDE SEQUENCE [LARGE SCALE GENOMIC DNA]</scope>
    <source>
        <strain evidence="1 2">4G-K06</strain>
    </source>
</reference>
<dbReference type="RefSeq" id="WP_147293274.1">
    <property type="nucleotide sequence ID" value="NZ_QRBE01000004.1"/>
</dbReference>
<keyword evidence="2" id="KW-1185">Reference proteome</keyword>
<evidence type="ECO:0000313" key="1">
    <source>
        <dbReference type="EMBL" id="RDS82262.1"/>
    </source>
</evidence>
<accession>A0A370X1N1</accession>
<dbReference type="AlphaFoldDB" id="A0A370X1N1"/>
<proteinExistence type="predicted"/>
<protein>
    <recommendedName>
        <fullName evidence="3">DUF2489 domain-containing protein</fullName>
    </recommendedName>
</protein>
<evidence type="ECO:0008006" key="3">
    <source>
        <dbReference type="Google" id="ProtNLM"/>
    </source>
</evidence>
<organism evidence="1 2">
    <name type="scientific">Dyella monticola</name>
    <dbReference type="NCBI Taxonomy" id="1927958"/>
    <lineage>
        <taxon>Bacteria</taxon>
        <taxon>Pseudomonadati</taxon>
        <taxon>Pseudomonadota</taxon>
        <taxon>Gammaproteobacteria</taxon>
        <taxon>Lysobacterales</taxon>
        <taxon>Rhodanobacteraceae</taxon>
        <taxon>Dyella</taxon>
    </lineage>
</organism>
<comment type="caution">
    <text evidence="1">The sequence shown here is derived from an EMBL/GenBank/DDBJ whole genome shotgun (WGS) entry which is preliminary data.</text>
</comment>
<sequence>MSSFIAAFFPSFLATVFGIALGIPAAFYVNRRMLNAQIDASTAMLTARRKVAAKVLIQSCLYNIKVLESVAEFAMQGKVMRKLDLQLTTWDAVGPVLTPDFPDPMLLQQLAHHWVRLRHLELLNDDMFRREVGMLPAFKDDDMMLGMWGELYELSTSLSRHASQTAEALKPYSASVEE</sequence>
<name>A0A370X1N1_9GAMM</name>
<dbReference type="EMBL" id="QRBE01000004">
    <property type="protein sequence ID" value="RDS82262.1"/>
    <property type="molecule type" value="Genomic_DNA"/>
</dbReference>